<evidence type="ECO:0000313" key="3">
    <source>
        <dbReference type="Proteomes" id="UP000608754"/>
    </source>
</evidence>
<protein>
    <submittedName>
        <fullName evidence="2">C4-dicarboxylate ABC transporter</fullName>
    </submittedName>
</protein>
<feature type="transmembrane region" description="Helical" evidence="1">
    <location>
        <begin position="36"/>
        <end position="55"/>
    </location>
</feature>
<feature type="transmembrane region" description="Helical" evidence="1">
    <location>
        <begin position="6"/>
        <end position="24"/>
    </location>
</feature>
<dbReference type="EMBL" id="JADGIK010000001">
    <property type="protein sequence ID" value="MBF0596266.1"/>
    <property type="molecule type" value="Genomic_DNA"/>
</dbReference>
<reference evidence="2" key="1">
    <citation type="submission" date="2020-10" db="EMBL/GenBank/DDBJ databases">
        <authorList>
            <person name="Lu T."/>
            <person name="Wang Q."/>
            <person name="Han X."/>
        </authorList>
    </citation>
    <scope>NUCLEOTIDE SEQUENCE</scope>
    <source>
        <strain evidence="2">WQ 117</strain>
    </source>
</reference>
<dbReference type="AlphaFoldDB" id="A0A8J7KCI3"/>
<keyword evidence="1" id="KW-1133">Transmembrane helix</keyword>
<keyword evidence="1" id="KW-0472">Membrane</keyword>
<organism evidence="2 3">
    <name type="scientific">Faecalibacter rhinopitheci</name>
    <dbReference type="NCBI Taxonomy" id="2779678"/>
    <lineage>
        <taxon>Bacteria</taxon>
        <taxon>Pseudomonadati</taxon>
        <taxon>Bacteroidota</taxon>
        <taxon>Flavobacteriia</taxon>
        <taxon>Flavobacteriales</taxon>
        <taxon>Weeksellaceae</taxon>
        <taxon>Faecalibacter</taxon>
    </lineage>
</organism>
<keyword evidence="3" id="KW-1185">Reference proteome</keyword>
<sequence length="63" mass="7438">MNKNIAYGIIGFGYLLIGIFTWRFKYFIKELDDTQALLFGILFIIYGSFRIYRAIKAYKNGEK</sequence>
<keyword evidence="1" id="KW-0812">Transmembrane</keyword>
<name>A0A8J7KCI3_9FLAO</name>
<comment type="caution">
    <text evidence="2">The sequence shown here is derived from an EMBL/GenBank/DDBJ whole genome shotgun (WGS) entry which is preliminary data.</text>
</comment>
<gene>
    <name evidence="2" type="ORF">IM532_02105</name>
</gene>
<proteinExistence type="predicted"/>
<accession>A0A8J7KCI3</accession>
<dbReference type="Proteomes" id="UP000608754">
    <property type="component" value="Unassembled WGS sequence"/>
</dbReference>
<evidence type="ECO:0000256" key="1">
    <source>
        <dbReference type="SAM" id="Phobius"/>
    </source>
</evidence>
<dbReference type="RefSeq" id="WP_194181792.1">
    <property type="nucleotide sequence ID" value="NZ_JADGIK010000001.1"/>
</dbReference>
<evidence type="ECO:0000313" key="2">
    <source>
        <dbReference type="EMBL" id="MBF0596266.1"/>
    </source>
</evidence>